<sequence>MKKIISPIKSFLLLAFLVIACLKGISQVNMDSLLGVPFVKLNFGYFAPANDFEKRFGNTASVGGEIGYKTKSNWQFSFKMDANFGNTVKEPSILNFLTNGDGDVTTQEGIITSILVEQRGYNFHFMTGKIFNFNGANKNSGLLISAGIGFLSHRINLDYRDGNVLQLTEEMEKGYDRLSTGFSLNQFIGYQYFGKTRLINFFAGIEGIQAFTKNRRGYNYDTQKVDTKERFDSMYGIKVGWIIPFYKKTTQEFYYY</sequence>
<evidence type="ECO:0000313" key="1">
    <source>
        <dbReference type="EMBL" id="NBG66562.1"/>
    </source>
</evidence>
<protein>
    <recommendedName>
        <fullName evidence="3">Outer membrane protein beta-barrel domain-containing protein</fullName>
    </recommendedName>
</protein>
<keyword evidence="2" id="KW-1185">Reference proteome</keyword>
<evidence type="ECO:0000313" key="2">
    <source>
        <dbReference type="Proteomes" id="UP000470771"/>
    </source>
</evidence>
<name>A0A6N9NL33_9FLAO</name>
<comment type="caution">
    <text evidence="1">The sequence shown here is derived from an EMBL/GenBank/DDBJ whole genome shotgun (WGS) entry which is preliminary data.</text>
</comment>
<accession>A0A6N9NL33</accession>
<proteinExistence type="predicted"/>
<dbReference type="RefSeq" id="WP_160633520.1">
    <property type="nucleotide sequence ID" value="NZ_WWNE01000008.1"/>
</dbReference>
<dbReference type="Proteomes" id="UP000470771">
    <property type="component" value="Unassembled WGS sequence"/>
</dbReference>
<reference evidence="1 2" key="1">
    <citation type="submission" date="2019-12" db="EMBL/GenBank/DDBJ databases">
        <authorList>
            <person name="Zhao J."/>
        </authorList>
    </citation>
    <scope>NUCLEOTIDE SEQUENCE [LARGE SCALE GENOMIC DNA]</scope>
    <source>
        <strain evidence="1 2">S-15</strain>
    </source>
</reference>
<gene>
    <name evidence="1" type="ORF">GQN54_10575</name>
</gene>
<organism evidence="1 2">
    <name type="scientific">Acidiluteibacter ferrifornacis</name>
    <dbReference type="NCBI Taxonomy" id="2692424"/>
    <lineage>
        <taxon>Bacteria</taxon>
        <taxon>Pseudomonadati</taxon>
        <taxon>Bacteroidota</taxon>
        <taxon>Flavobacteriia</taxon>
        <taxon>Flavobacteriales</taxon>
        <taxon>Cryomorphaceae</taxon>
        <taxon>Acidiluteibacter</taxon>
    </lineage>
</organism>
<dbReference type="EMBL" id="WWNE01000008">
    <property type="protein sequence ID" value="NBG66562.1"/>
    <property type="molecule type" value="Genomic_DNA"/>
</dbReference>
<dbReference type="AlphaFoldDB" id="A0A6N9NL33"/>
<dbReference type="PROSITE" id="PS51257">
    <property type="entry name" value="PROKAR_LIPOPROTEIN"/>
    <property type="match status" value="1"/>
</dbReference>
<evidence type="ECO:0008006" key="3">
    <source>
        <dbReference type="Google" id="ProtNLM"/>
    </source>
</evidence>